<dbReference type="KEGG" id="sfh:SFHH103_05153"/>
<reference evidence="5 6" key="1">
    <citation type="journal article" date="2012" name="J. Bacteriol.">
        <title>Genome sequence of the soybean symbiont Sinorhizobium fredii HH103.</title>
        <authorList>
            <person name="Weidner S."/>
            <person name="Becker A."/>
            <person name="Bonilla I."/>
            <person name="Jaenicke S."/>
            <person name="Lloret J."/>
            <person name="Margaret I."/>
            <person name="Puhler A."/>
            <person name="Ruiz-Sainz J.E."/>
            <person name="Schneiker-Bekel S."/>
            <person name="Szczepanowski R."/>
            <person name="Vinardell J.M."/>
            <person name="Zehner S."/>
            <person name="Gottfert M."/>
        </authorList>
    </citation>
    <scope>NUCLEOTIDE SEQUENCE [LARGE SCALE GENOMIC DNA]</scope>
    <source>
        <strain evidence="5 6">HH103</strain>
        <plasmid evidence="6">pSfHH103e</plasmid>
    </source>
</reference>
<evidence type="ECO:0000313" key="5">
    <source>
        <dbReference type="EMBL" id="CCE99619.1"/>
    </source>
</evidence>
<accession>G9AEY7</accession>
<dbReference type="SMART" id="SM00345">
    <property type="entry name" value="HTH_GNTR"/>
    <property type="match status" value="1"/>
</dbReference>
<dbReference type="SUPFAM" id="SSF48008">
    <property type="entry name" value="GntR ligand-binding domain-like"/>
    <property type="match status" value="1"/>
</dbReference>
<organism evidence="5 6">
    <name type="scientific">Sinorhizobium fredii (strain HH103)</name>
    <dbReference type="NCBI Taxonomy" id="1117943"/>
    <lineage>
        <taxon>Bacteria</taxon>
        <taxon>Pseudomonadati</taxon>
        <taxon>Pseudomonadota</taxon>
        <taxon>Alphaproteobacteria</taxon>
        <taxon>Hyphomicrobiales</taxon>
        <taxon>Rhizobiaceae</taxon>
        <taxon>Sinorhizobium/Ensifer group</taxon>
        <taxon>Sinorhizobium</taxon>
    </lineage>
</organism>
<dbReference type="InterPro" id="IPR011711">
    <property type="entry name" value="GntR_C"/>
</dbReference>
<evidence type="ECO:0000256" key="3">
    <source>
        <dbReference type="ARBA" id="ARBA00023163"/>
    </source>
</evidence>
<evidence type="ECO:0000313" key="6">
    <source>
        <dbReference type="Proteomes" id="UP000007735"/>
    </source>
</evidence>
<name>G9AEY7_SINF1</name>
<dbReference type="HOGENOM" id="CLU_017584_5_2_5"/>
<dbReference type="PRINTS" id="PR00035">
    <property type="entry name" value="HTHGNTR"/>
</dbReference>
<dbReference type="RefSeq" id="WP_014331279.1">
    <property type="nucleotide sequence ID" value="NC_016815.1"/>
</dbReference>
<dbReference type="InterPro" id="IPR036388">
    <property type="entry name" value="WH-like_DNA-bd_sf"/>
</dbReference>
<dbReference type="PROSITE" id="PS50949">
    <property type="entry name" value="HTH_GNTR"/>
    <property type="match status" value="1"/>
</dbReference>
<keyword evidence="3" id="KW-0804">Transcription</keyword>
<keyword evidence="5" id="KW-0614">Plasmid</keyword>
<dbReference type="Pfam" id="PF07729">
    <property type="entry name" value="FCD"/>
    <property type="match status" value="1"/>
</dbReference>
<dbReference type="EMBL" id="HE616899">
    <property type="protein sequence ID" value="CCE99619.1"/>
    <property type="molecule type" value="Genomic_DNA"/>
</dbReference>
<dbReference type="SUPFAM" id="SSF46785">
    <property type="entry name" value="Winged helix' DNA-binding domain"/>
    <property type="match status" value="1"/>
</dbReference>
<dbReference type="SMART" id="SM00895">
    <property type="entry name" value="FCD"/>
    <property type="match status" value="1"/>
</dbReference>
<sequence>MVSNAVDRRLRHQTSDGSGGIRLLRVTTAASIYRQLHAAIVSLELRPGLPLQEKRIAEEFGVSRTPVREALLRLAEAGLVEIFPQSGTFVSRIPLSAIPEAVIIRKSLERTTVECAAQVATAEDIARLDRIIARQRAHAVTSEASLFYEQDEAFHEAIAAIAGYPGIWILVKTVKLQIDRARRLTLPVPGRMATVTEEHAAVRDAIAAHDKDRASAAMMLHLGAVIPDVEALRQHHPDYFA</sequence>
<dbReference type="InterPro" id="IPR000524">
    <property type="entry name" value="Tscrpt_reg_HTH_GntR"/>
</dbReference>
<dbReference type="AlphaFoldDB" id="G9AEY7"/>
<evidence type="ECO:0000259" key="4">
    <source>
        <dbReference type="PROSITE" id="PS50949"/>
    </source>
</evidence>
<dbReference type="Proteomes" id="UP000007735">
    <property type="component" value="Plasmid pSfHH103e"/>
</dbReference>
<geneLocation type="plasmid" evidence="5 6">
    <name>pSfHH103e</name>
</geneLocation>
<dbReference type="PANTHER" id="PTHR43537">
    <property type="entry name" value="TRANSCRIPTIONAL REGULATOR, GNTR FAMILY"/>
    <property type="match status" value="1"/>
</dbReference>
<dbReference type="InterPro" id="IPR036390">
    <property type="entry name" value="WH_DNA-bd_sf"/>
</dbReference>
<protein>
    <submittedName>
        <fullName evidence="5">HTH-type transcriptional regulator</fullName>
    </submittedName>
</protein>
<evidence type="ECO:0000256" key="1">
    <source>
        <dbReference type="ARBA" id="ARBA00023015"/>
    </source>
</evidence>
<dbReference type="Gene3D" id="1.20.120.530">
    <property type="entry name" value="GntR ligand-binding domain-like"/>
    <property type="match status" value="1"/>
</dbReference>
<proteinExistence type="predicted"/>
<dbReference type="Pfam" id="PF00392">
    <property type="entry name" value="GntR"/>
    <property type="match status" value="1"/>
</dbReference>
<gene>
    <name evidence="5" type="ordered locus">SFHH103_05153</name>
</gene>
<dbReference type="Gene3D" id="1.10.10.10">
    <property type="entry name" value="Winged helix-like DNA-binding domain superfamily/Winged helix DNA-binding domain"/>
    <property type="match status" value="1"/>
</dbReference>
<dbReference type="InterPro" id="IPR008920">
    <property type="entry name" value="TF_FadR/GntR_C"/>
</dbReference>
<keyword evidence="1" id="KW-0805">Transcription regulation</keyword>
<keyword evidence="2" id="KW-0238">DNA-binding</keyword>
<feature type="domain" description="HTH gntR-type" evidence="4">
    <location>
        <begin position="26"/>
        <end position="93"/>
    </location>
</feature>
<dbReference type="GO" id="GO:0003700">
    <property type="term" value="F:DNA-binding transcription factor activity"/>
    <property type="evidence" value="ECO:0007669"/>
    <property type="project" value="InterPro"/>
</dbReference>
<dbReference type="GO" id="GO:0003677">
    <property type="term" value="F:DNA binding"/>
    <property type="evidence" value="ECO:0007669"/>
    <property type="project" value="UniProtKB-KW"/>
</dbReference>
<dbReference type="PATRIC" id="fig|380.5.peg.4708"/>
<dbReference type="PANTHER" id="PTHR43537:SF45">
    <property type="entry name" value="GNTR FAMILY REGULATORY PROTEIN"/>
    <property type="match status" value="1"/>
</dbReference>
<dbReference type="CDD" id="cd07377">
    <property type="entry name" value="WHTH_GntR"/>
    <property type="match status" value="1"/>
</dbReference>
<evidence type="ECO:0000256" key="2">
    <source>
        <dbReference type="ARBA" id="ARBA00023125"/>
    </source>
</evidence>